<gene>
    <name evidence="1" type="ORF">F7D95_06565</name>
</gene>
<reference evidence="2" key="1">
    <citation type="submission" date="2019-09" db="EMBL/GenBank/DDBJ databases">
        <title>Distinct polysaccharide growth profiles of human intestinal Prevotella copri isolates.</title>
        <authorList>
            <person name="Fehlner-Peach H."/>
            <person name="Magnabosco C."/>
            <person name="Raghavan V."/>
            <person name="Scher J.U."/>
            <person name="Tett A."/>
            <person name="Cox L.M."/>
            <person name="Gottsegen C."/>
            <person name="Watters A."/>
            <person name="Wiltshire- Gordon J.D."/>
            <person name="Segata N."/>
            <person name="Bonneau R."/>
            <person name="Littman D.R."/>
        </authorList>
    </citation>
    <scope>NUCLEOTIDE SEQUENCE [LARGE SCALE GENOMIC DNA]</scope>
    <source>
        <strain evidence="2">iAQ1179</strain>
    </source>
</reference>
<dbReference type="InterPro" id="IPR041055">
    <property type="entry name" value="Kinase-PolyVal"/>
</dbReference>
<evidence type="ECO:0000313" key="2">
    <source>
        <dbReference type="Proteomes" id="UP000442105"/>
    </source>
</evidence>
<dbReference type="AlphaFoldDB" id="A0AA90UFX7"/>
<comment type="caution">
    <text evidence="1">The sequence shown here is derived from an EMBL/GenBank/DDBJ whole genome shotgun (WGS) entry which is preliminary data.</text>
</comment>
<accession>A0AA90UFX7</accession>
<dbReference type="Pfam" id="PF18762">
    <property type="entry name" value="Kinase-PolyVal"/>
    <property type="match status" value="1"/>
</dbReference>
<protein>
    <submittedName>
        <fullName evidence="1">Uncharacterized protein</fullName>
    </submittedName>
</protein>
<evidence type="ECO:0000313" key="1">
    <source>
        <dbReference type="EMBL" id="MQN12486.1"/>
    </source>
</evidence>
<proteinExistence type="predicted"/>
<dbReference type="Proteomes" id="UP000442105">
    <property type="component" value="Unassembled WGS sequence"/>
</dbReference>
<dbReference type="RefSeq" id="WP_153128355.1">
    <property type="nucleotide sequence ID" value="NZ_VZCW01000173.1"/>
</dbReference>
<name>A0AA90UFX7_9BACT</name>
<dbReference type="EMBL" id="VZCW01000173">
    <property type="protein sequence ID" value="MQN12486.1"/>
    <property type="molecule type" value="Genomic_DNA"/>
</dbReference>
<organism evidence="1 2">
    <name type="scientific">Segatella copri</name>
    <dbReference type="NCBI Taxonomy" id="165179"/>
    <lineage>
        <taxon>Bacteria</taxon>
        <taxon>Pseudomonadati</taxon>
        <taxon>Bacteroidota</taxon>
        <taxon>Bacteroidia</taxon>
        <taxon>Bacteroidales</taxon>
        <taxon>Prevotellaceae</taxon>
        <taxon>Segatella</taxon>
    </lineage>
</organism>
<sequence length="272" mass="30774">MTNHDFWMSISDIINEGFTSEGLAKLDDYAEQFSTGKILYKRFSPSEQYGCREGGRIHVIASLLAGAEVGTDQLSAPEGSFKREQQLAKIQEKRIEDWAKAAGFWISNTDETYEQTLGEKIAQGGEAVVYDNGNKVLKAIGLDYFILPIFALDRISLHNAYFEETKMNVLGFGRNTNKDFMVIVEQPFIHGKMMADTEIATFVEQMGFKSINPRNWTFANKDIYLSDIHDENVLRTPDGHICVIDCDIRINIPELRTGGTRILTNEVEIQLE</sequence>